<dbReference type="Gene3D" id="3.40.50.510">
    <property type="entry name" value="Phosphotransferase system, mannose-type IIA component"/>
    <property type="match status" value="1"/>
</dbReference>
<keyword evidence="1" id="KW-0808">Transferase</keyword>
<dbReference type="InterPro" id="IPR004701">
    <property type="entry name" value="PTS_EIIA_man-typ"/>
</dbReference>
<accession>A0ABT1ZAS8</accession>
<keyword evidence="4" id="KW-1185">Reference proteome</keyword>
<name>A0ABT1ZAS8_9ACTN</name>
<evidence type="ECO:0000313" key="4">
    <source>
        <dbReference type="Proteomes" id="UP001204320"/>
    </source>
</evidence>
<dbReference type="Pfam" id="PF03610">
    <property type="entry name" value="EIIA-man"/>
    <property type="match status" value="1"/>
</dbReference>
<dbReference type="RefSeq" id="WP_258499680.1">
    <property type="nucleotide sequence ID" value="NZ_JANSKA010000008.1"/>
</dbReference>
<dbReference type="PROSITE" id="PS51096">
    <property type="entry name" value="PTS_EIIA_TYPE_4"/>
    <property type="match status" value="1"/>
</dbReference>
<feature type="domain" description="PTS EIIA type-4" evidence="2">
    <location>
        <begin position="2"/>
        <end position="125"/>
    </location>
</feature>
<reference evidence="3 4" key="1">
    <citation type="submission" date="2022-08" db="EMBL/GenBank/DDBJ databases">
        <title>Tractidigestivibacter montrealensis type strain KD21.</title>
        <authorList>
            <person name="Diop K."/>
            <person name="Richard C."/>
            <person name="Routy B."/>
        </authorList>
    </citation>
    <scope>NUCLEOTIDE SEQUENCE [LARGE SCALE GENOMIC DNA]</scope>
    <source>
        <strain evidence="3 4">KD21</strain>
    </source>
</reference>
<dbReference type="PANTHER" id="PTHR33799:SF1">
    <property type="entry name" value="PTS SYSTEM MANNOSE-SPECIFIC EIIAB COMPONENT-RELATED"/>
    <property type="match status" value="1"/>
</dbReference>
<protein>
    <recommendedName>
        <fullName evidence="2">PTS EIIA type-4 domain-containing protein</fullName>
    </recommendedName>
</protein>
<evidence type="ECO:0000256" key="1">
    <source>
        <dbReference type="ARBA" id="ARBA00022679"/>
    </source>
</evidence>
<evidence type="ECO:0000259" key="2">
    <source>
        <dbReference type="PROSITE" id="PS51096"/>
    </source>
</evidence>
<dbReference type="Proteomes" id="UP001204320">
    <property type="component" value="Unassembled WGS sequence"/>
</dbReference>
<dbReference type="InterPro" id="IPR036662">
    <property type="entry name" value="PTS_EIIA_man-typ_sf"/>
</dbReference>
<organism evidence="3 4">
    <name type="scientific">Tractidigestivibacter montrealensis</name>
    <dbReference type="NCBI Taxonomy" id="2972466"/>
    <lineage>
        <taxon>Bacteria</taxon>
        <taxon>Bacillati</taxon>
        <taxon>Actinomycetota</taxon>
        <taxon>Coriobacteriia</taxon>
        <taxon>Coriobacteriales</taxon>
        <taxon>Atopobiaceae</taxon>
        <taxon>Tractidigestivibacter</taxon>
    </lineage>
</organism>
<gene>
    <name evidence="3" type="ORF">NVS32_09990</name>
</gene>
<dbReference type="PANTHER" id="PTHR33799">
    <property type="entry name" value="PTS PERMEASE-RELATED-RELATED"/>
    <property type="match status" value="1"/>
</dbReference>
<sequence length="143" mass="15624">MSRKLLIATHGYLANGFRSSIEILTGTSAGIDTINAYTEEGGEDYTKSIAEFLESVGPEDEGVILTDIVGGSVNQKVMQTLRTSRPNIFLISGTNLITALAVFLEDRPLTKEVLNEIVDQAKVQLIEMPTSFDSSSSREDDFF</sequence>
<proteinExistence type="predicted"/>
<dbReference type="SUPFAM" id="SSF53062">
    <property type="entry name" value="PTS system fructose IIA component-like"/>
    <property type="match status" value="1"/>
</dbReference>
<dbReference type="InterPro" id="IPR051471">
    <property type="entry name" value="Bacterial_PTS_sugar_comp"/>
</dbReference>
<comment type="caution">
    <text evidence="3">The sequence shown here is derived from an EMBL/GenBank/DDBJ whole genome shotgun (WGS) entry which is preliminary data.</text>
</comment>
<evidence type="ECO:0000313" key="3">
    <source>
        <dbReference type="EMBL" id="MCR9037278.1"/>
    </source>
</evidence>
<dbReference type="EMBL" id="JANSKA010000008">
    <property type="protein sequence ID" value="MCR9037278.1"/>
    <property type="molecule type" value="Genomic_DNA"/>
</dbReference>